<feature type="compositionally biased region" description="Polar residues" evidence="1">
    <location>
        <begin position="3506"/>
        <end position="3527"/>
    </location>
</feature>
<comment type="caution">
    <text evidence="3">The sequence shown here is derived from an EMBL/GenBank/DDBJ whole genome shotgun (WGS) entry which is preliminary data.</text>
</comment>
<keyword evidence="2" id="KW-1133">Transmembrane helix</keyword>
<keyword evidence="2" id="KW-0472">Membrane</keyword>
<organism evidence="3 4">
    <name type="scientific">Variimorphobacter saccharofermentans</name>
    <dbReference type="NCBI Taxonomy" id="2755051"/>
    <lineage>
        <taxon>Bacteria</taxon>
        <taxon>Bacillati</taxon>
        <taxon>Bacillota</taxon>
        <taxon>Clostridia</taxon>
        <taxon>Lachnospirales</taxon>
        <taxon>Lachnospiraceae</taxon>
        <taxon>Variimorphobacter</taxon>
    </lineage>
</organism>
<feature type="compositionally biased region" description="Basic and acidic residues" evidence="1">
    <location>
        <begin position="294"/>
        <end position="313"/>
    </location>
</feature>
<protein>
    <submittedName>
        <fullName evidence="3">Uncharacterized protein</fullName>
    </submittedName>
</protein>
<evidence type="ECO:0000256" key="2">
    <source>
        <dbReference type="SAM" id="Phobius"/>
    </source>
</evidence>
<dbReference type="Gene3D" id="2.160.20.110">
    <property type="match status" value="4"/>
</dbReference>
<feature type="region of interest" description="Disordered" evidence="1">
    <location>
        <begin position="244"/>
        <end position="345"/>
    </location>
</feature>
<evidence type="ECO:0000313" key="3">
    <source>
        <dbReference type="EMBL" id="MBB2182292.1"/>
    </source>
</evidence>
<reference evidence="3 4" key="1">
    <citation type="submission" date="2020-07" db="EMBL/GenBank/DDBJ databases">
        <title>Characterization and genome sequencing of isolate MD1, a novel member within the family Lachnospiraceae.</title>
        <authorList>
            <person name="Rettenmaier R."/>
            <person name="Di Bello L."/>
            <person name="Zinser C."/>
            <person name="Scheitz K."/>
            <person name="Liebl W."/>
            <person name="Zverlov V."/>
        </authorList>
    </citation>
    <scope>NUCLEOTIDE SEQUENCE [LARGE SCALE GENOMIC DNA]</scope>
    <source>
        <strain evidence="3 4">MD1</strain>
    </source>
</reference>
<feature type="region of interest" description="Disordered" evidence="1">
    <location>
        <begin position="3343"/>
        <end position="3363"/>
    </location>
</feature>
<name>A0A839JZ93_9FIRM</name>
<sequence length="3673" mass="409791">MKKNRLIIGLIYLLLFVAVVLVIYVLKSVRYTEFLVLNNDGYTITNNEITKNLQNDNLDPADADYKATPFSISDIIYEKSNNYYIGEDKQPINKEYPLFVNNYTAILCLTDEGNLITDEFDYAQTYSGLYVNDGISFNPDMERAYREEFILLGLPNGLFINTKSISISGSFIVEESIPTNAIIRFMENEIRYYSLNGDVFQMYNIKPLLSNSIIKVNGKEYSYYDFLEKLGLYEKATLIEQEELRKEEEAVSTTPTPIVYDEDNTINKPDKDKKIPAKPEETSNETTNQNVPSRAEEDHKRDNRNNKDKKDTTSDTTQDSTPSKPNDMITITPIPPKAADLPEPAKPVEAVGAQPDIGGGDIPQIDIPEEEVPEEEIPVNPNWKKPVVTLGDFTSTVYTIQSAGMVIENSEYLYRTGVTFSIYENSKLIMRKAFVQSTDVVIGPLKPDTQFHVEVEMEYLNAQGRKLKEAIATADVKTRPLSELTPLRFNWTNGDLFPNKIQLANLTITNAIKGTSEKTDDNGNTKVEETYIETVLYMNRMEVIITSKEDESLTYTMLVSAKDLNALKTGKSVLYESNGRILSSTNYYYEFICYDRFGNILPLDGIVRGTTHTCKQPPRENITLLVNEVKNIEMKLSTDNPDNAMIVEGSTFFVIYDSEDNPVITTITRKGSDGQYSEITEQSEKHLLYPDGDTIKFLDLLDSSVYKIRIFCDYDIDDNHGIYQYANIGELLFTTMKISDLGFAFFRIEMKEVKDDSAVLSLTLDKMRTDKRLVALFTDMDVTFLHDETQDGTGISVTYKVDDGTPFGERPEVLPENNGTISLTTEEINLIKAQYRETDPLKTTFLFRLDNLKSNSKYKIIVTPKVQIGTVGNVIHREIKTICDPSAFTTMKKMPVIDIDSIYASANFIKLYGVTVNDPDGAVLTYPVTIQVYDEDGRQIYSHKINSADKVSVISVDKLEREKYYTFRFFAAEFNNGTDMTTYRRNYEIYYSPLAEKEEYLKIMTREAVSGSIQLLQLNQNKTTDIVEIKAKDMKSHNSKITLYQEKRFSSNSQKSCKYSLTVDFGDRPVNSIQLQYSFIGSTNYKLYTVDPATNPSATPIAELTVSNQTVNSETPRWTEIVYLNNGVTLTGQHTIYIEAASTGTAAINCLWGVRFQNTEQCAANHYYANMNTILEDARGELGDIPSYGVRIYCDGVWIDTRRHEWVKNTDGSFTMNMYQVAGDLSETLVDSKRFEGEERSINTDFFYEVEKYDEKMRYHTYRFVLYGYVAGYEILLDSDEFTTKEDIIYIKDEYDLANVRYAPSKKYYVINDIVYPVDTSNITGGASFSGELDFRGHTLTYNSVSNLIPTIGYTGTLKNMVFTFGEGWGEDKRRLFQRIVSNNYGHIQNIKVIYKNGNVDPGYLANSGVICNMNYSSGVIENFVIDYQDSYISTHYNGGVCSQNMGIIRNGYIYGEPMRRTPSEKLTEVQYNYVMYMGGIVGLNRTSGVVENVFSLIDLETREQLSNSDYAFGIVGLNDGTIRNSFTTGDVTYGGKIRMDYGPAYKNRFVSSVANNVFYYSEKNYGNTDNQSITKRVLYDKVWYDYLFNKSGSTKKGQYDLEPVDMGYYPHVVWPEFMPLQEYIPLPGISDADKVTILDTKVVEQGDDYAVAVITLHNPDKYKITNFEIQFLKAEIISQEEDGKFYRVKVRLTQAPVTKYYSSYEINSFTFTYGYYNQESIVKYPFGDGPTVAAEFYKPIRTVEDWATIKDDYKQNYRLYADLDFMYRAPSTVVISADVTNTTSGDAFLGKIDGNNHKISYMDTGEYGYVIGKLSGVVKNLTVEQLDLTKGTGLYKGFIGRMLEKSAVDNVHILGMEAISYQHCGSIAGDIYAATIMNSSAHDVNIVAKPDGNYTQFVGGIVGKHRISATNTIYGNMSIQNCYVDGLHMEILTAGDCGGAGGLVGYIRASAEIYHVYVINSTIETVYKNAGGLIGSVDTLTNSHANQYSLKDYYVDVDIYSITERCGGSIGYSLVENSEKEEYGLALGNVTSSLTLLDEELKPLPLQVGRFYGYSKYISESIYGYEYSLVNGEVNTTDELTTLLTYQQLTNPDSYDNMIGILKWDEDFAVNEEELAQGIMPKLKKAGSDELLKYQSDYYLENNAIKVTKVDHYEYPGYFEVIVETEHSPELNITGATFRGLEQAEGQEPVTILPTATGSVLKYKLQLEGYYDSYYLTSILYTMSGNPDVRSQSVYVNLQIPPQYMEISSSDEWNIKMAEHGQKRYNIRITGDLDFSPHGGNAVTGVLVNHMIGSTINKDNWKTISGINMVTDQPLVAAAFGNVNYLKFDNITLKKTSATPINSYGVFSAVTGEMHDLQFTNITIDGVGSSYIGITAQSYGMNYGITLSGISVRGTYSTVPTKRGAGGLIGRLSGSGGIYDVRARNIDTEGRGYVGGIVGIQEDGRYLWDIHVENTVVVSYNLSYNYAGGIVGYANDTSLGDMSGNMSVKRAVIYGSSYVGGIAGVGSMYGDKTKTGIEKDPYQASAQDVFVVGNTSYIGGIAGQGSVQRTEVRNSQVYGNNQIGGVTGNGHVYLASCTDSIISTVFDRDDGQSYNNVFQNAAGSKKQYYENLRDTTTDPQEKAVYGKAVTALNLLQTTTRWNSIPSSSRNRIGGISGRTIYVANAIVANCRIGSNGATAVGGIVGRTELSSYNISPYQITACGTQNCEIYGASDIGGIIGTHWRAKIESCYSNSIITATTENAGGIAGSVKATNLYSVSETPYANHLFFAGKVIGKTYVGGIIGRMNQDLFSVNEGWLMIGDVQVTSSSGVWNYFLNKYPGDSDRIYKSMVYEDSTVSIGANPAIKASKYYQDYPTLLLYDQISIVNSSELRTKDTYVNDDKLNWSAETESYSVRYWNYAGLNNGFMPYLSHAPTNNYDLDSSIKIMKYQEGYVPDPVTGKAVMDPATGLYQYKYETYDGGIPIPGSGNAIVTRALMRARPVAESVPRAEFYTVDADKLNIEFSDINPDATVYITADGVVVAESKITKRTITLNYNFRSELEIKVTDGTDELTYNVWPEDVCRNVMTWNNDYYYVATNVIKGSKADINGQYLNMYAGHAIDIYGNVIDVESGQKIRQVSEISIAQETQPAFKFNYEGFSIETYKSYSLVNDLNRDKLRLYVKNGELSAISSNLPVTLDSIILDQYNGSSYCTVLTNEGVIVDMTASKINMPKDFDNVNIQYMTHNINSTNHILLVRYYDGAVAGFNYITGEKLDIDSPRGTETQFTVENGLDRRSKNTSMANFADAYMDVVEFKTNLQDIGWAEVNGPNVEGGDAVSSADARMNKNISASMFVEDTFVMQDGTTAGDLSGESNNPNEVENGGDEYEAEIEGNGNVEGAYQEEELQNSSVDGEKTAAGSLTLPEQTSINASGTNGYDVNGNLAILEDVASLQTAIDSIAQNGTTQQNLNQIASAISSMDGKGLEASTIAELKSDLFASVKAYNDRMNGDGNMLVITDEMFHQANNTPFGNTNLTGLPDTMQSNMNDKQQNDKENAIVGKNGNDETGINEDKLPQRTQKKPDKDEDATVDSDSTVHSNNDTTSTYIPVYDMEKSKYVIYDERDLLTKEDNELESMNDKVEKAGHMIDYRSKQKADIQNPGDENLYGYILLSGTVLGIAFLLSVLILRKRKEETL</sequence>
<feature type="compositionally biased region" description="Basic and acidic residues" evidence="1">
    <location>
        <begin position="268"/>
        <end position="281"/>
    </location>
</feature>
<keyword evidence="2" id="KW-0812">Transmembrane</keyword>
<feature type="transmembrane region" description="Helical" evidence="2">
    <location>
        <begin position="7"/>
        <end position="26"/>
    </location>
</feature>
<feature type="compositionally biased region" description="Polar residues" evidence="1">
    <location>
        <begin position="3569"/>
        <end position="3581"/>
    </location>
</feature>
<gene>
    <name evidence="3" type="ORF">H0486_05315</name>
</gene>
<keyword evidence="4" id="KW-1185">Reference proteome</keyword>
<evidence type="ECO:0000313" key="4">
    <source>
        <dbReference type="Proteomes" id="UP000574276"/>
    </source>
</evidence>
<feature type="compositionally biased region" description="Low complexity" evidence="1">
    <location>
        <begin position="314"/>
        <end position="325"/>
    </location>
</feature>
<feature type="transmembrane region" description="Helical" evidence="2">
    <location>
        <begin position="3643"/>
        <end position="3665"/>
    </location>
</feature>
<accession>A0A839JZ93</accession>
<dbReference type="RefSeq" id="WP_228352018.1">
    <property type="nucleotide sequence ID" value="NZ_JACEGA010000001.1"/>
</dbReference>
<feature type="compositionally biased region" description="Basic and acidic residues" evidence="1">
    <location>
        <begin position="3548"/>
        <end position="3562"/>
    </location>
</feature>
<dbReference type="EMBL" id="JACEGA010000001">
    <property type="protein sequence ID" value="MBB2182292.1"/>
    <property type="molecule type" value="Genomic_DNA"/>
</dbReference>
<dbReference type="Proteomes" id="UP000574276">
    <property type="component" value="Unassembled WGS sequence"/>
</dbReference>
<feature type="region of interest" description="Disordered" evidence="1">
    <location>
        <begin position="3506"/>
        <end position="3581"/>
    </location>
</feature>
<evidence type="ECO:0000256" key="1">
    <source>
        <dbReference type="SAM" id="MobiDB-lite"/>
    </source>
</evidence>
<proteinExistence type="predicted"/>